<protein>
    <submittedName>
        <fullName evidence="1">Uncharacterized protein</fullName>
    </submittedName>
</protein>
<dbReference type="AlphaFoldDB" id="A0A7G7MHD5"/>
<evidence type="ECO:0000313" key="2">
    <source>
        <dbReference type="Proteomes" id="UP000515728"/>
    </source>
</evidence>
<evidence type="ECO:0000313" key="1">
    <source>
        <dbReference type="EMBL" id="QNG52196.1"/>
    </source>
</evidence>
<organism evidence="1 2">
    <name type="scientific">Pseudonocardia petroleophila</name>
    <dbReference type="NCBI Taxonomy" id="37331"/>
    <lineage>
        <taxon>Bacteria</taxon>
        <taxon>Bacillati</taxon>
        <taxon>Actinomycetota</taxon>
        <taxon>Actinomycetes</taxon>
        <taxon>Pseudonocardiales</taxon>
        <taxon>Pseudonocardiaceae</taxon>
        <taxon>Pseudonocardia</taxon>
    </lineage>
</organism>
<name>A0A7G7MHD5_9PSEU</name>
<gene>
    <name evidence="1" type="ORF">H6H00_29850</name>
</gene>
<accession>A0A7G7MHD5</accession>
<dbReference type="KEGG" id="ppel:H6H00_29850"/>
<keyword evidence="2" id="KW-1185">Reference proteome</keyword>
<reference evidence="1 2" key="1">
    <citation type="submission" date="2020-08" db="EMBL/GenBank/DDBJ databases">
        <authorList>
            <person name="Mo P."/>
        </authorList>
    </citation>
    <scope>NUCLEOTIDE SEQUENCE [LARGE SCALE GENOMIC DNA]</scope>
    <source>
        <strain evidence="1 2">CGMCC 4.1532</strain>
    </source>
</reference>
<proteinExistence type="predicted"/>
<dbReference type="EMBL" id="CP060131">
    <property type="protein sequence ID" value="QNG52196.1"/>
    <property type="molecule type" value="Genomic_DNA"/>
</dbReference>
<sequence length="54" mass="6015">MVNFCPSCGARLGEAAFVQEYWVAQDRHVVCWCPECSVMCTVVLGRIVGTEPEH</sequence>
<dbReference type="Proteomes" id="UP000515728">
    <property type="component" value="Chromosome"/>
</dbReference>
<dbReference type="RefSeq" id="WP_185718946.1">
    <property type="nucleotide sequence ID" value="NZ_BAAAWI010000001.1"/>
</dbReference>